<keyword evidence="5" id="KW-1185">Reference proteome</keyword>
<dbReference type="SUPFAM" id="SSF48726">
    <property type="entry name" value="Immunoglobulin"/>
    <property type="match status" value="1"/>
</dbReference>
<keyword evidence="2" id="KW-0472">Membrane</keyword>
<dbReference type="Gene3D" id="2.60.40.10">
    <property type="entry name" value="Immunoglobulins"/>
    <property type="match status" value="1"/>
</dbReference>
<feature type="compositionally biased region" description="Acidic residues" evidence="1">
    <location>
        <begin position="188"/>
        <end position="199"/>
    </location>
</feature>
<dbReference type="InterPro" id="IPR013783">
    <property type="entry name" value="Ig-like_fold"/>
</dbReference>
<sequence length="213" mass="24461">MTESSRGLFYLPIIYLWTGGVKGDILASLAPPVHLLGERLGWTLLVCMVRDFRRGHLEVSWRSPSDDYMSTAPRSIALSKKHRRHSPVSIITVVTSDWPSYRCSVSRRRHPRVFERHHVISAGHRDKTCNEDEKTEDIDVWTNTVVVLWMRLLLMKSIGFNALMTFYAVIKWKKIVYSSNLQKRGEGDCEEEEEEEEEEEGRRRREGGGGGGG</sequence>
<dbReference type="Proteomes" id="UP001153269">
    <property type="component" value="Unassembled WGS sequence"/>
</dbReference>
<name>A0A9N7TYF7_PLEPL</name>
<keyword evidence="2" id="KW-1133">Transmembrane helix</keyword>
<organism evidence="4 5">
    <name type="scientific">Pleuronectes platessa</name>
    <name type="common">European plaice</name>
    <dbReference type="NCBI Taxonomy" id="8262"/>
    <lineage>
        <taxon>Eukaryota</taxon>
        <taxon>Metazoa</taxon>
        <taxon>Chordata</taxon>
        <taxon>Craniata</taxon>
        <taxon>Vertebrata</taxon>
        <taxon>Euteleostomi</taxon>
        <taxon>Actinopterygii</taxon>
        <taxon>Neopterygii</taxon>
        <taxon>Teleostei</taxon>
        <taxon>Neoteleostei</taxon>
        <taxon>Acanthomorphata</taxon>
        <taxon>Carangaria</taxon>
        <taxon>Pleuronectiformes</taxon>
        <taxon>Pleuronectoidei</taxon>
        <taxon>Pleuronectidae</taxon>
        <taxon>Pleuronectes</taxon>
    </lineage>
</organism>
<dbReference type="InterPro" id="IPR036179">
    <property type="entry name" value="Ig-like_dom_sf"/>
</dbReference>
<feature type="region of interest" description="Disordered" evidence="1">
    <location>
        <begin position="181"/>
        <end position="213"/>
    </location>
</feature>
<dbReference type="AlphaFoldDB" id="A0A9N7TYF7"/>
<comment type="caution">
    <text evidence="4">The sequence shown here is derived from an EMBL/GenBank/DDBJ whole genome shotgun (WGS) entry which is preliminary data.</text>
</comment>
<evidence type="ECO:0000259" key="3">
    <source>
        <dbReference type="PROSITE" id="PS50835"/>
    </source>
</evidence>
<evidence type="ECO:0000256" key="2">
    <source>
        <dbReference type="SAM" id="Phobius"/>
    </source>
</evidence>
<dbReference type="InterPro" id="IPR003597">
    <property type="entry name" value="Ig_C1-set"/>
</dbReference>
<accession>A0A9N7TYF7</accession>
<dbReference type="PROSITE" id="PS50835">
    <property type="entry name" value="IG_LIKE"/>
    <property type="match status" value="1"/>
</dbReference>
<dbReference type="EMBL" id="CADEAL010000494">
    <property type="protein sequence ID" value="CAB1420957.1"/>
    <property type="molecule type" value="Genomic_DNA"/>
</dbReference>
<evidence type="ECO:0000313" key="4">
    <source>
        <dbReference type="EMBL" id="CAB1420957.1"/>
    </source>
</evidence>
<evidence type="ECO:0000256" key="1">
    <source>
        <dbReference type="SAM" id="MobiDB-lite"/>
    </source>
</evidence>
<protein>
    <recommendedName>
        <fullName evidence="3">Ig-like domain-containing protein</fullName>
    </recommendedName>
</protein>
<feature type="domain" description="Ig-like" evidence="3">
    <location>
        <begin position="37"/>
        <end position="121"/>
    </location>
</feature>
<feature type="transmembrane region" description="Helical" evidence="2">
    <location>
        <begin position="148"/>
        <end position="170"/>
    </location>
</feature>
<keyword evidence="2" id="KW-0812">Transmembrane</keyword>
<proteinExistence type="predicted"/>
<reference evidence="4" key="1">
    <citation type="submission" date="2020-03" db="EMBL/GenBank/DDBJ databases">
        <authorList>
            <person name="Weist P."/>
        </authorList>
    </citation>
    <scope>NUCLEOTIDE SEQUENCE</scope>
</reference>
<gene>
    <name evidence="4" type="ORF">PLEPLA_LOCUS8835</name>
</gene>
<dbReference type="Pfam" id="PF07654">
    <property type="entry name" value="C1-set"/>
    <property type="match status" value="1"/>
</dbReference>
<evidence type="ECO:0000313" key="5">
    <source>
        <dbReference type="Proteomes" id="UP001153269"/>
    </source>
</evidence>
<dbReference type="InterPro" id="IPR007110">
    <property type="entry name" value="Ig-like_dom"/>
</dbReference>